<proteinExistence type="predicted"/>
<sequence>MSDVVSDRAIQDDDEFVDLSELLAEFYASPATLGEFEQVAEVPAPFDQLLDHNHHMTVTVEAFHGDVVDVVVHRSRSSLEDGNSVWQNDPNLRSDQRTAIAATTVSYSREITLVTHQSQRTVQYGIVRLNPAMLQRAVWMEIAGGEIPLGRVLIQHHVLRSVELCRLWKVTCGVALAKFLGTPIGEVVYGRTALIRCDNQPAIELLEIVVDIVVDR</sequence>
<reference evidence="1 2" key="1">
    <citation type="submission" date="2019-02" db="EMBL/GenBank/DDBJ databases">
        <title>Deep-cultivation of Planctomycetes and their phenomic and genomic characterization uncovers novel biology.</title>
        <authorList>
            <person name="Wiegand S."/>
            <person name="Jogler M."/>
            <person name="Boedeker C."/>
            <person name="Pinto D."/>
            <person name="Vollmers J."/>
            <person name="Rivas-Marin E."/>
            <person name="Kohn T."/>
            <person name="Peeters S.H."/>
            <person name="Heuer A."/>
            <person name="Rast P."/>
            <person name="Oberbeckmann S."/>
            <person name="Bunk B."/>
            <person name="Jeske O."/>
            <person name="Meyerdierks A."/>
            <person name="Storesund J.E."/>
            <person name="Kallscheuer N."/>
            <person name="Luecker S."/>
            <person name="Lage O.M."/>
            <person name="Pohl T."/>
            <person name="Merkel B.J."/>
            <person name="Hornburger P."/>
            <person name="Mueller R.-W."/>
            <person name="Bruemmer F."/>
            <person name="Labrenz M."/>
            <person name="Spormann A.M."/>
            <person name="Op Den Camp H."/>
            <person name="Overmann J."/>
            <person name="Amann R."/>
            <person name="Jetten M.S.M."/>
            <person name="Mascher T."/>
            <person name="Medema M.H."/>
            <person name="Devos D.P."/>
            <person name="Kaster A.-K."/>
            <person name="Ovreas L."/>
            <person name="Rohde M."/>
            <person name="Galperin M.Y."/>
            <person name="Jogler C."/>
        </authorList>
    </citation>
    <scope>NUCLEOTIDE SEQUENCE [LARGE SCALE GENOMIC DNA]</scope>
    <source>
        <strain evidence="1 2">Pla100</strain>
    </source>
</reference>
<protein>
    <submittedName>
        <fullName evidence="1">Uncharacterized protein</fullName>
    </submittedName>
</protein>
<dbReference type="SUPFAM" id="SSF64288">
    <property type="entry name" value="Chorismate lyase-like"/>
    <property type="match status" value="1"/>
</dbReference>
<evidence type="ECO:0000313" key="1">
    <source>
        <dbReference type="EMBL" id="TWT93690.1"/>
    </source>
</evidence>
<dbReference type="InterPro" id="IPR028978">
    <property type="entry name" value="Chorismate_lyase_/UTRA_dom_sf"/>
</dbReference>
<organism evidence="1 2">
    <name type="scientific">Neorhodopirellula pilleata</name>
    <dbReference type="NCBI Taxonomy" id="2714738"/>
    <lineage>
        <taxon>Bacteria</taxon>
        <taxon>Pseudomonadati</taxon>
        <taxon>Planctomycetota</taxon>
        <taxon>Planctomycetia</taxon>
        <taxon>Pirellulales</taxon>
        <taxon>Pirellulaceae</taxon>
        <taxon>Neorhodopirellula</taxon>
    </lineage>
</organism>
<gene>
    <name evidence="1" type="ORF">Pla100_42080</name>
</gene>
<accession>A0A5C6A2V1</accession>
<dbReference type="OrthoDB" id="268218at2"/>
<name>A0A5C6A2V1_9BACT</name>
<evidence type="ECO:0000313" key="2">
    <source>
        <dbReference type="Proteomes" id="UP000316213"/>
    </source>
</evidence>
<comment type="caution">
    <text evidence="1">The sequence shown here is derived from an EMBL/GenBank/DDBJ whole genome shotgun (WGS) entry which is preliminary data.</text>
</comment>
<keyword evidence="2" id="KW-1185">Reference proteome</keyword>
<dbReference type="AlphaFoldDB" id="A0A5C6A2V1"/>
<dbReference type="Proteomes" id="UP000316213">
    <property type="component" value="Unassembled WGS sequence"/>
</dbReference>
<dbReference type="Gene3D" id="3.40.1410.10">
    <property type="entry name" value="Chorismate lyase-like"/>
    <property type="match status" value="1"/>
</dbReference>
<dbReference type="RefSeq" id="WP_146579510.1">
    <property type="nucleotide sequence ID" value="NZ_SJPM01000009.1"/>
</dbReference>
<dbReference type="EMBL" id="SJPM01000009">
    <property type="protein sequence ID" value="TWT93690.1"/>
    <property type="molecule type" value="Genomic_DNA"/>
</dbReference>